<feature type="domain" description="DUF5979" evidence="9">
    <location>
        <begin position="708"/>
        <end position="804"/>
    </location>
</feature>
<dbReference type="Proteomes" id="UP000273001">
    <property type="component" value="Chromosome"/>
</dbReference>
<dbReference type="EMBL" id="CP032514">
    <property type="protein sequence ID" value="AYD90401.1"/>
    <property type="molecule type" value="Genomic_DNA"/>
</dbReference>
<protein>
    <submittedName>
        <fullName evidence="11">Peptidase</fullName>
    </submittedName>
</protein>
<feature type="domain" description="DUF5979" evidence="9">
    <location>
        <begin position="608"/>
        <end position="702"/>
    </location>
</feature>
<dbReference type="Pfam" id="PF19407">
    <property type="entry name" value="DUF5979"/>
    <property type="match status" value="6"/>
</dbReference>
<keyword evidence="3" id="KW-0964">Secreted</keyword>
<feature type="compositionally biased region" description="Pro residues" evidence="6">
    <location>
        <begin position="1031"/>
        <end position="1051"/>
    </location>
</feature>
<dbReference type="InterPro" id="IPR057686">
    <property type="entry name" value="DUF7926"/>
</dbReference>
<feature type="domain" description="DUF7926" evidence="10">
    <location>
        <begin position="185"/>
        <end position="364"/>
    </location>
</feature>
<feature type="domain" description="DUF5979" evidence="9">
    <location>
        <begin position="368"/>
        <end position="492"/>
    </location>
</feature>
<feature type="chain" id="PRO_5047241381" evidence="8">
    <location>
        <begin position="26"/>
        <end position="1132"/>
    </location>
</feature>
<feature type="region of interest" description="Disordered" evidence="6">
    <location>
        <begin position="1008"/>
        <end position="1100"/>
    </location>
</feature>
<evidence type="ECO:0000259" key="10">
    <source>
        <dbReference type="Pfam" id="PF25548"/>
    </source>
</evidence>
<accession>A0ABN5PQF7</accession>
<evidence type="ECO:0000256" key="4">
    <source>
        <dbReference type="ARBA" id="ARBA00022729"/>
    </source>
</evidence>
<evidence type="ECO:0000256" key="6">
    <source>
        <dbReference type="SAM" id="MobiDB-lite"/>
    </source>
</evidence>
<sequence length="1132" mass="116730">MRLRVACLALLALFLGLLSPLPAHADVNQGIEVKDLTLTKSDRNGNDSAGALTTQDVAKLTYSWDATGTTVNPGDSFSVNLGNYFRNLESPKTVPMTLPYNGTQTEIGSCSLTEKEIECTFSDSVTDLKNAGFTNFRGSGEALLLVTQTTTAEEVDMTVNGSQTVSVDLPGTGGISGVPEVVYTPFKFTKMSSVIASSSSSMIWEVNFGSDYIKEQLAGGDSPIEADGTTRQTITVTDTLGAGMAFNPDMSRWFFMVRNSAAEPSLPGVNVTNAAGTDLSTTYGDFDMAVSIEGQVATITVTGPFAAQTNYKISYPVTFTSQSGTAIAGVQYGNSASLNDSGAQGEFTRSYTDSFKVIVEMEAGFGGFEILKTLSGSGVDAVDVASTTLPVTVEYTLPGPASSYEGWQAPGTLSDDGVSGTTTMPVSIGRTNTYPATFPQGTVITLSEDTSKASPAPEGFTWGEPVFTVGQTETNRLTIADQTSTRVTLNNVAEVVTASGTFQVVKEVSGLEEAEGGAQREFSFSYTCSDGQTGSVTATGDGQPAQVDQTFEAGTTCEVSEDVDDAQVDGYVLVASEPQTVTISESTEEEPAVTASFTNTYTRETGSFSVAKIVEGGPEGTDQTSFAISYTCEDGTQGTLSVPGDGTEVESPQLPAGATCTLEEDADSAAREGYSVVTSFSPETVTITKDKVVAVTVTNTYTRETGSFSVVKDVKGDYSPTSSDSVKVSYTCDDADSASGTLDVAMDGTPTSGPSLPTGTTCTLKEDANSAAREGYAVATAYSDTTVSVVQGSTPSVTVTNTYTRLKGGFTISKTVEGDGASLAPEEFTFTYTCTDEVTGEAGESVEVTVKAGETVEVSEVVSGSCTVSEKEAPVEGASLTTRLAVNGQDVDGGEATFDVTGGEDTAVAVSATNTYTLERGTFNVSKTVEGDGSEDISKKSFVFDYTCSSQAEGEVTGELTVAGDGSATESGLQLPVGAECTVTERASSAQVEGYDVAVPQAQQLTIEAADDGQDPTTLSFTNTYTEIPPSEDPTPSPSPTPSEDPTPSPGPSGSESPQPGGTTPTTDPSPGPSGSESPQPGGSGAPEPTSSGAAVDQGPSLARTGASVLVPLVIALAAIIGGVVLVRRRKA</sequence>
<evidence type="ECO:0000313" key="11">
    <source>
        <dbReference type="EMBL" id="AYD90401.1"/>
    </source>
</evidence>
<evidence type="ECO:0000256" key="5">
    <source>
        <dbReference type="ARBA" id="ARBA00023088"/>
    </source>
</evidence>
<feature type="compositionally biased region" description="Polar residues" evidence="6">
    <location>
        <begin position="1015"/>
        <end position="1026"/>
    </location>
</feature>
<organism evidence="11 12">
    <name type="scientific">Actinomyces lilanjuaniae</name>
    <dbReference type="NCBI Taxonomy" id="2321394"/>
    <lineage>
        <taxon>Bacteria</taxon>
        <taxon>Bacillati</taxon>
        <taxon>Actinomycetota</taxon>
        <taxon>Actinomycetes</taxon>
        <taxon>Actinomycetales</taxon>
        <taxon>Actinomycetaceae</taxon>
        <taxon>Actinomyces</taxon>
    </lineage>
</organism>
<keyword evidence="7" id="KW-1133">Transmembrane helix</keyword>
<name>A0ABN5PQF7_9ACTO</name>
<evidence type="ECO:0000259" key="9">
    <source>
        <dbReference type="Pfam" id="PF19407"/>
    </source>
</evidence>
<keyword evidence="5" id="KW-0572">Peptidoglycan-anchor</keyword>
<evidence type="ECO:0000256" key="2">
    <source>
        <dbReference type="ARBA" id="ARBA00022512"/>
    </source>
</evidence>
<feature type="domain" description="DUF5979" evidence="9">
    <location>
        <begin position="810"/>
        <end position="917"/>
    </location>
</feature>
<dbReference type="InterPro" id="IPR011252">
    <property type="entry name" value="Fibrogen-bd_dom1"/>
</dbReference>
<keyword evidence="4 8" id="KW-0732">Signal</keyword>
<dbReference type="SUPFAM" id="SSF49401">
    <property type="entry name" value="Bacterial adhesins"/>
    <property type="match status" value="1"/>
</dbReference>
<keyword evidence="7" id="KW-0472">Membrane</keyword>
<comment type="subcellular location">
    <subcellularLocation>
        <location evidence="1">Secreted</location>
        <location evidence="1">Cell wall</location>
    </subcellularLocation>
</comment>
<dbReference type="InterPro" id="IPR008966">
    <property type="entry name" value="Adhesion_dom_sf"/>
</dbReference>
<evidence type="ECO:0000313" key="12">
    <source>
        <dbReference type="Proteomes" id="UP000273001"/>
    </source>
</evidence>
<feature type="domain" description="DUF5979" evidence="9">
    <location>
        <begin position="923"/>
        <end position="1026"/>
    </location>
</feature>
<keyword evidence="12" id="KW-1185">Reference proteome</keyword>
<feature type="signal peptide" evidence="8">
    <location>
        <begin position="1"/>
        <end position="25"/>
    </location>
</feature>
<proteinExistence type="predicted"/>
<dbReference type="Gene3D" id="2.60.40.1140">
    <property type="entry name" value="Collagen-binding surface protein Cna, B-type domain"/>
    <property type="match status" value="2"/>
</dbReference>
<evidence type="ECO:0000256" key="8">
    <source>
        <dbReference type="SAM" id="SignalP"/>
    </source>
</evidence>
<keyword evidence="2" id="KW-0134">Cell wall</keyword>
<evidence type="ECO:0000256" key="7">
    <source>
        <dbReference type="SAM" id="Phobius"/>
    </source>
</evidence>
<evidence type="ECO:0000256" key="1">
    <source>
        <dbReference type="ARBA" id="ARBA00004191"/>
    </source>
</evidence>
<keyword evidence="7" id="KW-0812">Transmembrane</keyword>
<reference evidence="11 12" key="1">
    <citation type="submission" date="2018-09" db="EMBL/GenBank/DDBJ databases">
        <authorList>
            <person name="Li J."/>
        </authorList>
    </citation>
    <scope>NUCLEOTIDE SEQUENCE [LARGE SCALE GENOMIC DNA]</scope>
    <source>
        <strain evidence="11 12">2129</strain>
    </source>
</reference>
<dbReference type="Pfam" id="PF25548">
    <property type="entry name" value="DUF7926"/>
    <property type="match status" value="1"/>
</dbReference>
<dbReference type="Gene3D" id="2.60.40.1280">
    <property type="match status" value="1"/>
</dbReference>
<dbReference type="InterPro" id="IPR046022">
    <property type="entry name" value="DUF5979"/>
</dbReference>
<feature type="transmembrane region" description="Helical" evidence="7">
    <location>
        <begin position="1109"/>
        <end position="1127"/>
    </location>
</feature>
<gene>
    <name evidence="11" type="ORF">D5R93_11040</name>
</gene>
<feature type="domain" description="DUF5979" evidence="9">
    <location>
        <begin position="502"/>
        <end position="602"/>
    </location>
</feature>
<evidence type="ECO:0000256" key="3">
    <source>
        <dbReference type="ARBA" id="ARBA00022525"/>
    </source>
</evidence>
<feature type="compositionally biased region" description="Low complexity" evidence="6">
    <location>
        <begin position="1052"/>
        <end position="1089"/>
    </location>
</feature>